<gene>
    <name evidence="3" type="ORF">MICPUCDRAFT_47376</name>
</gene>
<protein>
    <submittedName>
        <fullName evidence="3">Predicted protein</fullName>
    </submittedName>
</protein>
<organism evidence="4">
    <name type="scientific">Micromonas pusilla (strain CCMP1545)</name>
    <name type="common">Picoplanktonic green alga</name>
    <dbReference type="NCBI Taxonomy" id="564608"/>
    <lineage>
        <taxon>Eukaryota</taxon>
        <taxon>Viridiplantae</taxon>
        <taxon>Chlorophyta</taxon>
        <taxon>Mamiellophyceae</taxon>
        <taxon>Mamiellales</taxon>
        <taxon>Mamiellaceae</taxon>
        <taxon>Micromonas</taxon>
    </lineage>
</organism>
<dbReference type="EMBL" id="GG663739">
    <property type="protein sequence ID" value="EEH57060.1"/>
    <property type="molecule type" value="Genomic_DNA"/>
</dbReference>
<dbReference type="AlphaFoldDB" id="C1MS14"/>
<evidence type="ECO:0000256" key="2">
    <source>
        <dbReference type="SAM" id="Phobius"/>
    </source>
</evidence>
<dbReference type="OrthoDB" id="567749at2759"/>
<keyword evidence="4" id="KW-1185">Reference proteome</keyword>
<reference evidence="3 4" key="1">
    <citation type="journal article" date="2009" name="Science">
        <title>Green evolution and dynamic adaptations revealed by genomes of the marine picoeukaryotes Micromonas.</title>
        <authorList>
            <person name="Worden A.Z."/>
            <person name="Lee J.H."/>
            <person name="Mock T."/>
            <person name="Rouze P."/>
            <person name="Simmons M.P."/>
            <person name="Aerts A.L."/>
            <person name="Allen A.E."/>
            <person name="Cuvelier M.L."/>
            <person name="Derelle E."/>
            <person name="Everett M.V."/>
            <person name="Foulon E."/>
            <person name="Grimwood J."/>
            <person name="Gundlach H."/>
            <person name="Henrissat B."/>
            <person name="Napoli C."/>
            <person name="McDonald S.M."/>
            <person name="Parker M.S."/>
            <person name="Rombauts S."/>
            <person name="Salamov A."/>
            <person name="Von Dassow P."/>
            <person name="Badger J.H."/>
            <person name="Coutinho P.M."/>
            <person name="Demir E."/>
            <person name="Dubchak I."/>
            <person name="Gentemann C."/>
            <person name="Eikrem W."/>
            <person name="Gready J.E."/>
            <person name="John U."/>
            <person name="Lanier W."/>
            <person name="Lindquist E.A."/>
            <person name="Lucas S."/>
            <person name="Mayer K.F."/>
            <person name="Moreau H."/>
            <person name="Not F."/>
            <person name="Otillar R."/>
            <person name="Panaud O."/>
            <person name="Pangilinan J."/>
            <person name="Paulsen I."/>
            <person name="Piegu B."/>
            <person name="Poliakov A."/>
            <person name="Robbens S."/>
            <person name="Schmutz J."/>
            <person name="Toulza E."/>
            <person name="Wyss T."/>
            <person name="Zelensky A."/>
            <person name="Zhou K."/>
            <person name="Armbrust E.V."/>
            <person name="Bhattacharya D."/>
            <person name="Goodenough U.W."/>
            <person name="Van de Peer Y."/>
            <person name="Grigoriev I.V."/>
        </authorList>
    </citation>
    <scope>NUCLEOTIDE SEQUENCE [LARGE SCALE GENOMIC DNA]</scope>
    <source>
        <strain evidence="3 4">CCMP1545</strain>
    </source>
</reference>
<evidence type="ECO:0000256" key="1">
    <source>
        <dbReference type="SAM" id="MobiDB-lite"/>
    </source>
</evidence>
<dbReference type="KEGG" id="mpp:MICPUCDRAFT_47376"/>
<keyword evidence="2" id="KW-1133">Transmembrane helix</keyword>
<dbReference type="STRING" id="564608.C1MS14"/>
<name>C1MS14_MICPC</name>
<dbReference type="RefSeq" id="XP_003058605.1">
    <property type="nucleotide sequence ID" value="XM_003058559.1"/>
</dbReference>
<evidence type="ECO:0000313" key="3">
    <source>
        <dbReference type="EMBL" id="EEH57060.1"/>
    </source>
</evidence>
<feature type="transmembrane region" description="Helical" evidence="2">
    <location>
        <begin position="38"/>
        <end position="57"/>
    </location>
</feature>
<dbReference type="Proteomes" id="UP000001876">
    <property type="component" value="Unassembled WGS sequence"/>
</dbReference>
<sequence>MPRPERDLRVASPGASSASSVFARRGRAARSSSSARRLLRAAALACCGFATLLLFGLRPPPLYDVFDLYSADAGNARGFVEAKHCHPFFAPKHERVVVASPPTRTKRLSGMRAGYCPCADDARGTTIAGAKGCGSKPVACGVECARRPVRGTKPPRCARKKRTSCEISGPRGRDGRSYHPNVKRPSRSVVAFAASFADARGPPLGVKLPGPAKKPRRDPTRDFVVRGERLSARDVTRVKRRLEAFKRAAPSYPATTFKGRGIVVVGGNSRRLQTSYFVAAHAIRRTGCALPIQLWFPEGEMPSCERVAALAELRVDVVSFAAFKDAGVGGGSSKRCYS</sequence>
<keyword evidence="2" id="KW-0472">Membrane</keyword>
<accession>C1MS14</accession>
<feature type="region of interest" description="Disordered" evidence="1">
    <location>
        <begin position="162"/>
        <end position="182"/>
    </location>
</feature>
<evidence type="ECO:0000313" key="4">
    <source>
        <dbReference type="Proteomes" id="UP000001876"/>
    </source>
</evidence>
<dbReference type="GeneID" id="9684044"/>
<keyword evidence="2" id="KW-0812">Transmembrane</keyword>
<proteinExistence type="predicted"/>